<protein>
    <recommendedName>
        <fullName evidence="1">PRTase-CE domain-containing protein</fullName>
    </recommendedName>
</protein>
<dbReference type="AlphaFoldDB" id="A0A5R8KFR1"/>
<feature type="domain" description="PRTase-CE" evidence="1">
    <location>
        <begin position="64"/>
        <end position="343"/>
    </location>
</feature>
<gene>
    <name evidence="2" type="ORF">FEM03_09445</name>
</gene>
<name>A0A5R8KFR1_9BACT</name>
<evidence type="ECO:0000259" key="1">
    <source>
        <dbReference type="Pfam" id="PF24390"/>
    </source>
</evidence>
<organism evidence="2 3">
    <name type="scientific">Phragmitibacter flavus</name>
    <dbReference type="NCBI Taxonomy" id="2576071"/>
    <lineage>
        <taxon>Bacteria</taxon>
        <taxon>Pseudomonadati</taxon>
        <taxon>Verrucomicrobiota</taxon>
        <taxon>Verrucomicrobiia</taxon>
        <taxon>Verrucomicrobiales</taxon>
        <taxon>Verrucomicrobiaceae</taxon>
        <taxon>Phragmitibacter</taxon>
    </lineage>
</organism>
<dbReference type="Proteomes" id="UP000306196">
    <property type="component" value="Unassembled WGS sequence"/>
</dbReference>
<reference evidence="2 3" key="1">
    <citation type="submission" date="2019-05" db="EMBL/GenBank/DDBJ databases">
        <title>Verrucobacter flavum gen. nov., sp. nov. a new member of the family Verrucomicrobiaceae.</title>
        <authorList>
            <person name="Szuroczki S."/>
            <person name="Abbaszade G."/>
            <person name="Szabo A."/>
            <person name="Felfoldi T."/>
            <person name="Schumann P."/>
            <person name="Boka K."/>
            <person name="Keki Z."/>
            <person name="Toumi M."/>
            <person name="Toth E."/>
        </authorList>
    </citation>
    <scope>NUCLEOTIDE SEQUENCE [LARGE SCALE GENOMIC DNA]</scope>
    <source>
        <strain evidence="2 3">MG-N-17</strain>
    </source>
</reference>
<comment type="caution">
    <text evidence="2">The sequence shown here is derived from an EMBL/GenBank/DDBJ whole genome shotgun (WGS) entry which is preliminary data.</text>
</comment>
<proteinExistence type="predicted"/>
<accession>A0A5R8KFR1</accession>
<evidence type="ECO:0000313" key="2">
    <source>
        <dbReference type="EMBL" id="TLD71127.1"/>
    </source>
</evidence>
<keyword evidence="3" id="KW-1185">Reference proteome</keyword>
<dbReference type="EMBL" id="VAUV01000006">
    <property type="protein sequence ID" value="TLD71127.1"/>
    <property type="molecule type" value="Genomic_DNA"/>
</dbReference>
<dbReference type="Pfam" id="PF24390">
    <property type="entry name" value="PRTase-CE"/>
    <property type="match status" value="1"/>
</dbReference>
<dbReference type="OrthoDB" id="2084254at2"/>
<sequence length="347" mass="39452">MKINALRDAVGEWDAGYIGDNIELTSKYLEILNRLEFLGKHEWCNYVPAESAAFEIGFLDRLASWIGNVDSSEDQKLLLEYAQRISFFSHQDFISLYRAAFCGPITRWVITQAGLRFSDPHFSRKLERELKRHTWYCPITDSMGINEFYHANHISGIEHRPSFSTLAMLNPINLAPDQTLLDNLKGFMKKPDRGPRRERPLKRLVLLEDFVGSGTQMKSAVKWAAQRLDIQILVVPLIICGPGMIVLNEMIDDYPSLLTASPVVEIGPDNLLGANGESENTWEQRNEMEDLANRLVSSHGIKEPFGYKETGCSVVTYSNVPNNSLSLIHQKVLKNRWIPLFPRSSRA</sequence>
<evidence type="ECO:0000313" key="3">
    <source>
        <dbReference type="Proteomes" id="UP000306196"/>
    </source>
</evidence>
<dbReference type="InterPro" id="IPR056920">
    <property type="entry name" value="PRTase-CE"/>
</dbReference>
<dbReference type="RefSeq" id="WP_138085955.1">
    <property type="nucleotide sequence ID" value="NZ_VAUV01000006.1"/>
</dbReference>